<dbReference type="InterPro" id="IPR014784">
    <property type="entry name" value="Cu2_ascorb_mOase-like_C"/>
</dbReference>
<dbReference type="InterPro" id="IPR043022">
    <property type="entry name" value="PngaseF_N_sf"/>
</dbReference>
<proteinExistence type="predicted"/>
<comment type="caution">
    <text evidence="3">The sequence shown here is derived from an EMBL/GenBank/DDBJ whole genome shotgun (WGS) entry which is preliminary data.</text>
</comment>
<feature type="domain" description="Peptide-N-glycosidase F N-terminal" evidence="2">
    <location>
        <begin position="26"/>
        <end position="209"/>
    </location>
</feature>
<gene>
    <name evidence="3" type="ORF">ISR29_03100</name>
</gene>
<dbReference type="PROSITE" id="PS51257">
    <property type="entry name" value="PROKAR_LIPOPROTEIN"/>
    <property type="match status" value="1"/>
</dbReference>
<dbReference type="GO" id="GO:0016715">
    <property type="term" value="F:oxidoreductase activity, acting on paired donors, with incorporation or reduction of molecular oxygen, reduced ascorbate as one donor, and incorporation of one atom of oxygen"/>
    <property type="evidence" value="ECO:0007669"/>
    <property type="project" value="InterPro"/>
</dbReference>
<dbReference type="EMBL" id="JADHSG010000003">
    <property type="protein sequence ID" value="MBL6903169.1"/>
    <property type="molecule type" value="Genomic_DNA"/>
</dbReference>
<sequence length="389" mass="43871">MKNLKFLIIFLIISSCSNENIDTEISFDIFEKQRISFQASSEEDNKTIRLGSGRLVLKKVQLPEKNNYHHANAKISLVSAGDPWDKSGSLFIVPTSSDYSVLDLANKNFPASDATETFPGIQKFVTEDGYYYPALELLRFITPFGVGYFNTQDCCEKLKPVYIAKWENNISWNEDISHLLPLLKGEVLVGIYIDTWSDKGWDIDVGLEFSGPTSKNNIQNQTIVSLVNTTPFAAGQNGYDQFGKAPLVTSFDLKKDEDEVFLYYLTTGHGGHGTGDEFVKKTNIVSLDNQVVAEFIPWRDDCASFRRFNPSSGVWTEKTEWKGEEIEERIASSDYSRSGWCPGSKVSPKKISLGKLKKGRHELSIFIPNAQVTTETEFNFWNVAAYITY</sequence>
<accession>A0A937JFN4</accession>
<name>A0A937JFN4_9GAMM</name>
<dbReference type="SUPFAM" id="SSF49742">
    <property type="entry name" value="PHM/PNGase F"/>
    <property type="match status" value="1"/>
</dbReference>
<dbReference type="Proteomes" id="UP000705230">
    <property type="component" value="Unassembled WGS sequence"/>
</dbReference>
<evidence type="ECO:0000256" key="1">
    <source>
        <dbReference type="ARBA" id="ARBA00023157"/>
    </source>
</evidence>
<dbReference type="SMART" id="SM01290">
    <property type="entry name" value="N-glycanase_N"/>
    <property type="match status" value="1"/>
</dbReference>
<protein>
    <submittedName>
        <fullName evidence="3">N-glycanase</fullName>
    </submittedName>
</protein>
<evidence type="ECO:0000313" key="3">
    <source>
        <dbReference type="EMBL" id="MBL6903169.1"/>
    </source>
</evidence>
<evidence type="ECO:0000313" key="4">
    <source>
        <dbReference type="Proteomes" id="UP000705230"/>
    </source>
</evidence>
<dbReference type="Gene3D" id="2.60.120.1570">
    <property type="entry name" value="Peptide-N-glycosidase F, N-terminal domain"/>
    <property type="match status" value="1"/>
</dbReference>
<dbReference type="InterPro" id="IPR008977">
    <property type="entry name" value="PHM/PNGase_F_dom_sf"/>
</dbReference>
<dbReference type="Pfam" id="PF09113">
    <property type="entry name" value="N-glycanase_C"/>
    <property type="match status" value="1"/>
</dbReference>
<dbReference type="InterPro" id="IPR015197">
    <property type="entry name" value="PngaseF_C"/>
</dbReference>
<dbReference type="AlphaFoldDB" id="A0A937JFN4"/>
<dbReference type="Pfam" id="PF09112">
    <property type="entry name" value="N-glycanase_N"/>
    <property type="match status" value="1"/>
</dbReference>
<keyword evidence="1" id="KW-1015">Disulfide bond</keyword>
<dbReference type="InterPro" id="IPR015196">
    <property type="entry name" value="PngaseF_N"/>
</dbReference>
<organism evidence="3 4">
    <name type="scientific">SAR86 cluster bacterium</name>
    <dbReference type="NCBI Taxonomy" id="2030880"/>
    <lineage>
        <taxon>Bacteria</taxon>
        <taxon>Pseudomonadati</taxon>
        <taxon>Pseudomonadota</taxon>
        <taxon>Gammaproteobacteria</taxon>
        <taxon>SAR86 cluster</taxon>
    </lineage>
</organism>
<reference evidence="3" key="1">
    <citation type="submission" date="2020-10" db="EMBL/GenBank/DDBJ databases">
        <title>Microbiome of the Black Sea water column analyzed by genome centric metagenomics.</title>
        <authorList>
            <person name="Cabello-Yeves P.J."/>
            <person name="Callieri C."/>
            <person name="Picazo A."/>
            <person name="Mehrshad M."/>
            <person name="Haro-Moreno J.M."/>
            <person name="Roda-Garcia J."/>
            <person name="Dzembekova N."/>
            <person name="Slabakova V."/>
            <person name="Slabakova N."/>
            <person name="Moncheva S."/>
            <person name="Rodriguez-Valera F."/>
        </authorList>
    </citation>
    <scope>NUCLEOTIDE SEQUENCE</scope>
    <source>
        <strain evidence="3">BS30m-G43</strain>
    </source>
</reference>
<evidence type="ECO:0000259" key="2">
    <source>
        <dbReference type="SMART" id="SM01290"/>
    </source>
</evidence>
<dbReference type="Gene3D" id="2.60.120.230">
    <property type="match status" value="1"/>
</dbReference>